<dbReference type="Pfam" id="PF03638">
    <property type="entry name" value="TCR"/>
    <property type="match status" value="1"/>
</dbReference>
<dbReference type="PROSITE" id="PS51634">
    <property type="entry name" value="CRC"/>
    <property type="match status" value="1"/>
</dbReference>
<proteinExistence type="predicted"/>
<name>A0A8R7TK92_TRIUA</name>
<dbReference type="Gramene" id="TuG1812G0200004121.01.T01">
    <property type="protein sequence ID" value="TuG1812G0200004121.01.T01"/>
    <property type="gene ID" value="TuG1812G0200004121.01"/>
</dbReference>
<dbReference type="GO" id="GO:0005634">
    <property type="term" value="C:nucleus"/>
    <property type="evidence" value="ECO:0007669"/>
    <property type="project" value="TreeGrafter"/>
</dbReference>
<dbReference type="GO" id="GO:0006355">
    <property type="term" value="P:regulation of DNA-templated transcription"/>
    <property type="evidence" value="ECO:0007669"/>
    <property type="project" value="TreeGrafter"/>
</dbReference>
<reference evidence="3" key="1">
    <citation type="journal article" date="2013" name="Nature">
        <title>Draft genome of the wheat A-genome progenitor Triticum urartu.</title>
        <authorList>
            <person name="Ling H.Q."/>
            <person name="Zhao S."/>
            <person name="Liu D."/>
            <person name="Wang J."/>
            <person name="Sun H."/>
            <person name="Zhang C."/>
            <person name="Fan H."/>
            <person name="Li D."/>
            <person name="Dong L."/>
            <person name="Tao Y."/>
            <person name="Gao C."/>
            <person name="Wu H."/>
            <person name="Li Y."/>
            <person name="Cui Y."/>
            <person name="Guo X."/>
            <person name="Zheng S."/>
            <person name="Wang B."/>
            <person name="Yu K."/>
            <person name="Liang Q."/>
            <person name="Yang W."/>
            <person name="Lou X."/>
            <person name="Chen J."/>
            <person name="Feng M."/>
            <person name="Jian J."/>
            <person name="Zhang X."/>
            <person name="Luo G."/>
            <person name="Jiang Y."/>
            <person name="Liu J."/>
            <person name="Wang Z."/>
            <person name="Sha Y."/>
            <person name="Zhang B."/>
            <person name="Wu H."/>
            <person name="Tang D."/>
            <person name="Shen Q."/>
            <person name="Xue P."/>
            <person name="Zou S."/>
            <person name="Wang X."/>
            <person name="Liu X."/>
            <person name="Wang F."/>
            <person name="Yang Y."/>
            <person name="An X."/>
            <person name="Dong Z."/>
            <person name="Zhang K."/>
            <person name="Zhang X."/>
            <person name="Luo M.C."/>
            <person name="Dvorak J."/>
            <person name="Tong Y."/>
            <person name="Wang J."/>
            <person name="Yang H."/>
            <person name="Li Z."/>
            <person name="Wang D."/>
            <person name="Zhang A."/>
            <person name="Wang J."/>
        </authorList>
    </citation>
    <scope>NUCLEOTIDE SEQUENCE</scope>
    <source>
        <strain evidence="3">cv. G1812</strain>
    </source>
</reference>
<dbReference type="InterPro" id="IPR005172">
    <property type="entry name" value="CRC"/>
</dbReference>
<keyword evidence="3" id="KW-1185">Reference proteome</keyword>
<dbReference type="InterPro" id="IPR028307">
    <property type="entry name" value="Lin-54_fam"/>
</dbReference>
<reference evidence="2" key="2">
    <citation type="submission" date="2018-03" db="EMBL/GenBank/DDBJ databases">
        <title>The Triticum urartu genome reveals the dynamic nature of wheat genome evolution.</title>
        <authorList>
            <person name="Ling H."/>
            <person name="Ma B."/>
            <person name="Shi X."/>
            <person name="Liu H."/>
            <person name="Dong L."/>
            <person name="Sun H."/>
            <person name="Cao Y."/>
            <person name="Gao Q."/>
            <person name="Zheng S."/>
            <person name="Li Y."/>
            <person name="Yu Y."/>
            <person name="Du H."/>
            <person name="Qi M."/>
            <person name="Li Y."/>
            <person name="Yu H."/>
            <person name="Cui Y."/>
            <person name="Wang N."/>
            <person name="Chen C."/>
            <person name="Wu H."/>
            <person name="Zhao Y."/>
            <person name="Zhang J."/>
            <person name="Li Y."/>
            <person name="Zhou W."/>
            <person name="Zhang B."/>
            <person name="Hu W."/>
            <person name="Eijk M."/>
            <person name="Tang J."/>
            <person name="Witsenboer H."/>
            <person name="Zhao S."/>
            <person name="Li Z."/>
            <person name="Zhang A."/>
            <person name="Wang D."/>
            <person name="Liang C."/>
        </authorList>
    </citation>
    <scope>NUCLEOTIDE SEQUENCE [LARGE SCALE GENOMIC DNA]</scope>
    <source>
        <strain evidence="2">cv. G1812</strain>
    </source>
</reference>
<accession>A0A8R7TK92</accession>
<dbReference type="AlphaFoldDB" id="A0A8R7TK92"/>
<dbReference type="PANTHER" id="PTHR12446">
    <property type="entry name" value="TESMIN/TSO1-RELATED"/>
    <property type="match status" value="1"/>
</dbReference>
<evidence type="ECO:0000313" key="3">
    <source>
        <dbReference type="Proteomes" id="UP000015106"/>
    </source>
</evidence>
<feature type="domain" description="CRC" evidence="1">
    <location>
        <begin position="1"/>
        <end position="58"/>
    </location>
</feature>
<protein>
    <recommendedName>
        <fullName evidence="1">CRC domain-containing protein</fullName>
    </recommendedName>
</protein>
<sequence>MERNPVAFMSKIGNIPPHAAQNGQFKVAEGPVVVKHTKGCHCKRSECLKKYRECFQSN</sequence>
<evidence type="ECO:0000259" key="1">
    <source>
        <dbReference type="PROSITE" id="PS51634"/>
    </source>
</evidence>
<organism evidence="2 3">
    <name type="scientific">Triticum urartu</name>
    <name type="common">Red wild einkorn</name>
    <name type="synonym">Crithodium urartu</name>
    <dbReference type="NCBI Taxonomy" id="4572"/>
    <lineage>
        <taxon>Eukaryota</taxon>
        <taxon>Viridiplantae</taxon>
        <taxon>Streptophyta</taxon>
        <taxon>Embryophyta</taxon>
        <taxon>Tracheophyta</taxon>
        <taxon>Spermatophyta</taxon>
        <taxon>Magnoliopsida</taxon>
        <taxon>Liliopsida</taxon>
        <taxon>Poales</taxon>
        <taxon>Poaceae</taxon>
        <taxon>BOP clade</taxon>
        <taxon>Pooideae</taxon>
        <taxon>Triticodae</taxon>
        <taxon>Triticeae</taxon>
        <taxon>Triticinae</taxon>
        <taxon>Triticum</taxon>
    </lineage>
</organism>
<dbReference type="Proteomes" id="UP000015106">
    <property type="component" value="Chromosome 2"/>
</dbReference>
<reference evidence="2" key="3">
    <citation type="submission" date="2022-06" db="UniProtKB">
        <authorList>
            <consortium name="EnsemblPlants"/>
        </authorList>
    </citation>
    <scope>IDENTIFICATION</scope>
</reference>
<dbReference type="PANTHER" id="PTHR12446:SF47">
    <property type="entry name" value="CRC DOMAIN-CONTAINING PROTEIN"/>
    <property type="match status" value="1"/>
</dbReference>
<evidence type="ECO:0000313" key="2">
    <source>
        <dbReference type="EnsemblPlants" id="TuG1812G0200004121.01.T01"/>
    </source>
</evidence>
<dbReference type="EnsemblPlants" id="TuG1812G0200004121.01.T01">
    <property type="protein sequence ID" value="TuG1812G0200004121.01.T01"/>
    <property type="gene ID" value="TuG1812G0200004121.01"/>
</dbReference>